<proteinExistence type="inferred from homology"/>
<reference evidence="3 4" key="1">
    <citation type="submission" date="2021-03" db="EMBL/GenBank/DDBJ databases">
        <title>Genomic Encyclopedia of Type Strains, Phase IV (KMG-IV): sequencing the most valuable type-strain genomes for metagenomic binning, comparative biology and taxonomic classification.</title>
        <authorList>
            <person name="Goeker M."/>
        </authorList>
    </citation>
    <scope>NUCLEOTIDE SEQUENCE [LARGE SCALE GENOMIC DNA]</scope>
    <source>
        <strain evidence="3 4">DSM 24004</strain>
    </source>
</reference>
<dbReference type="SUPFAM" id="SSF52980">
    <property type="entry name" value="Restriction endonuclease-like"/>
    <property type="match status" value="1"/>
</dbReference>
<dbReference type="PANTHER" id="PTHR34039:SF1">
    <property type="entry name" value="UPF0102 PROTEIN YRAN"/>
    <property type="match status" value="1"/>
</dbReference>
<keyword evidence="4" id="KW-1185">Reference proteome</keyword>
<name>A0ABS4GCQ5_9FIRM</name>
<gene>
    <name evidence="3" type="ORF">J2Z76_001317</name>
</gene>
<dbReference type="NCBIfam" id="TIGR00252">
    <property type="entry name" value="YraN family protein"/>
    <property type="match status" value="1"/>
</dbReference>
<dbReference type="CDD" id="cd20736">
    <property type="entry name" value="PoNe_Nuclease"/>
    <property type="match status" value="1"/>
</dbReference>
<evidence type="ECO:0000313" key="3">
    <source>
        <dbReference type="EMBL" id="MBP1925458.1"/>
    </source>
</evidence>
<keyword evidence="3" id="KW-0255">Endonuclease</keyword>
<dbReference type="InterPro" id="IPR003509">
    <property type="entry name" value="UPF0102_YraN-like"/>
</dbReference>
<evidence type="ECO:0000313" key="4">
    <source>
        <dbReference type="Proteomes" id="UP001519342"/>
    </source>
</evidence>
<dbReference type="InterPro" id="IPR011335">
    <property type="entry name" value="Restrct_endonuc-II-like"/>
</dbReference>
<dbReference type="Pfam" id="PF02021">
    <property type="entry name" value="UPF0102"/>
    <property type="match status" value="1"/>
</dbReference>
<dbReference type="GO" id="GO:0004519">
    <property type="term" value="F:endonuclease activity"/>
    <property type="evidence" value="ECO:0007669"/>
    <property type="project" value="UniProtKB-KW"/>
</dbReference>
<comment type="caution">
    <text evidence="3">The sequence shown here is derived from an EMBL/GenBank/DDBJ whole genome shotgun (WGS) entry which is preliminary data.</text>
</comment>
<keyword evidence="3" id="KW-0540">Nuclease</keyword>
<dbReference type="InterPro" id="IPR011856">
    <property type="entry name" value="tRNA_endonuc-like_dom_sf"/>
</dbReference>
<dbReference type="PANTHER" id="PTHR34039">
    <property type="entry name" value="UPF0102 PROTEIN YRAN"/>
    <property type="match status" value="1"/>
</dbReference>
<dbReference type="NCBIfam" id="NF009150">
    <property type="entry name" value="PRK12497.1-3"/>
    <property type="match status" value="1"/>
</dbReference>
<comment type="similarity">
    <text evidence="1 2">Belongs to the UPF0102 family.</text>
</comment>
<organism evidence="3 4">
    <name type="scientific">Sedimentibacter acidaminivorans</name>
    <dbReference type="NCBI Taxonomy" id="913099"/>
    <lineage>
        <taxon>Bacteria</taxon>
        <taxon>Bacillati</taxon>
        <taxon>Bacillota</taxon>
        <taxon>Tissierellia</taxon>
        <taxon>Sedimentibacter</taxon>
    </lineage>
</organism>
<protein>
    <recommendedName>
        <fullName evidence="2">UPF0102 protein J2Z76_001317</fullName>
    </recommendedName>
</protein>
<sequence>MAGIITNTGVLAMYKDNKGYQYEEIAKRYLLKNNYKILEQNFTSKFGEIDIIALKDGIISFIEVKGRKNIKYGLPREAVTISKQKKIISCAKFFLLQRKYSDIQCQFDVIEIILDDKVIEHIEDAFCT</sequence>
<dbReference type="HAMAP" id="MF_00048">
    <property type="entry name" value="UPF0102"/>
    <property type="match status" value="1"/>
</dbReference>
<dbReference type="EMBL" id="JAGGKS010000003">
    <property type="protein sequence ID" value="MBP1925458.1"/>
    <property type="molecule type" value="Genomic_DNA"/>
</dbReference>
<dbReference type="Gene3D" id="3.40.1350.10">
    <property type="match status" value="1"/>
</dbReference>
<evidence type="ECO:0000256" key="1">
    <source>
        <dbReference type="ARBA" id="ARBA00006738"/>
    </source>
</evidence>
<accession>A0ABS4GCQ5</accession>
<keyword evidence="3" id="KW-0378">Hydrolase</keyword>
<dbReference type="Proteomes" id="UP001519342">
    <property type="component" value="Unassembled WGS sequence"/>
</dbReference>
<evidence type="ECO:0000256" key="2">
    <source>
        <dbReference type="HAMAP-Rule" id="MF_00048"/>
    </source>
</evidence>